<reference evidence="1" key="1">
    <citation type="journal article" date="2020" name="Nature">
        <title>Giant virus diversity and host interactions through global metagenomics.</title>
        <authorList>
            <person name="Schulz F."/>
            <person name="Roux S."/>
            <person name="Paez-Espino D."/>
            <person name="Jungbluth S."/>
            <person name="Walsh D.A."/>
            <person name="Denef V.J."/>
            <person name="McMahon K.D."/>
            <person name="Konstantinidis K.T."/>
            <person name="Eloe-Fadrosh E.A."/>
            <person name="Kyrpides N.C."/>
            <person name="Woyke T."/>
        </authorList>
    </citation>
    <scope>NUCLEOTIDE SEQUENCE</scope>
    <source>
        <strain evidence="1">GVMAG-M-3300023174-30</strain>
    </source>
</reference>
<organism evidence="1">
    <name type="scientific">viral metagenome</name>
    <dbReference type="NCBI Taxonomy" id="1070528"/>
    <lineage>
        <taxon>unclassified sequences</taxon>
        <taxon>metagenomes</taxon>
        <taxon>organismal metagenomes</taxon>
    </lineage>
</organism>
<sequence length="199" mass="22987">MSVHEFISAFTTEFASNPGYYSDIAELLDFTITEFVSSNTIEDNKKLIDEFAGDTINAINLYNENLGELDFKNTPLEIVYQHLAHISIFVKCYPEMEKMFPEFDEKLFITEITTEYHSHPECYDDPADLLEVYIDDYVTNNTFATNKQIVTMYSTDIKSAMQNYQQHLGGIDILTTPIDVVYEKLAFSTLFIHFYPLIS</sequence>
<dbReference type="EMBL" id="MN739643">
    <property type="protein sequence ID" value="QHT17745.1"/>
    <property type="molecule type" value="Genomic_DNA"/>
</dbReference>
<evidence type="ECO:0000313" key="1">
    <source>
        <dbReference type="EMBL" id="QHT17745.1"/>
    </source>
</evidence>
<proteinExistence type="predicted"/>
<dbReference type="AlphaFoldDB" id="A0A6C0DQ98"/>
<protein>
    <submittedName>
        <fullName evidence="1">Uncharacterized protein</fullName>
    </submittedName>
</protein>
<name>A0A6C0DQ98_9ZZZZ</name>
<accession>A0A6C0DQ98</accession>